<keyword evidence="2" id="KW-1185">Reference proteome</keyword>
<reference evidence="2" key="1">
    <citation type="journal article" date="2019" name="Int. J. Syst. Evol. Microbiol.">
        <title>The Global Catalogue of Microorganisms (GCM) 10K type strain sequencing project: providing services to taxonomists for standard genome sequencing and annotation.</title>
        <authorList>
            <consortium name="The Broad Institute Genomics Platform"/>
            <consortium name="The Broad Institute Genome Sequencing Center for Infectious Disease"/>
            <person name="Wu L."/>
            <person name="Ma J."/>
        </authorList>
    </citation>
    <scope>NUCLEOTIDE SEQUENCE [LARGE SCALE GENOMIC DNA]</scope>
    <source>
        <strain evidence="2">JCM 17805</strain>
    </source>
</reference>
<accession>A0ABP8V936</accession>
<dbReference type="RefSeq" id="WP_345199098.1">
    <property type="nucleotide sequence ID" value="NZ_BAABFL010000477.1"/>
</dbReference>
<organism evidence="1 2">
    <name type="scientific">Kistimonas scapharcae</name>
    <dbReference type="NCBI Taxonomy" id="1036133"/>
    <lineage>
        <taxon>Bacteria</taxon>
        <taxon>Pseudomonadati</taxon>
        <taxon>Pseudomonadota</taxon>
        <taxon>Gammaproteobacteria</taxon>
        <taxon>Oceanospirillales</taxon>
        <taxon>Endozoicomonadaceae</taxon>
        <taxon>Kistimonas</taxon>
    </lineage>
</organism>
<dbReference type="EMBL" id="BAABFL010000477">
    <property type="protein sequence ID" value="GAA4652515.1"/>
    <property type="molecule type" value="Genomic_DNA"/>
</dbReference>
<gene>
    <name evidence="1" type="ORF">GCM10023116_47990</name>
</gene>
<sequence length="134" mass="15420">MIVFADSISQQAVAEAMRRYDYVRDRITSWLMEASYQQRCLTPENERDDTPLEQWQWENNVEARHMMKTVICVNSNDIDKPTGLPLEIGFARYTVHVGKYGIPSGEPDQQGWGYFNGVLLNHGTIGDPDWSIHT</sequence>
<protein>
    <submittedName>
        <fullName evidence="1">Uncharacterized protein</fullName>
    </submittedName>
</protein>
<dbReference type="Proteomes" id="UP001500604">
    <property type="component" value="Unassembled WGS sequence"/>
</dbReference>
<comment type="caution">
    <text evidence="1">The sequence shown here is derived from an EMBL/GenBank/DDBJ whole genome shotgun (WGS) entry which is preliminary data.</text>
</comment>
<name>A0ABP8V936_9GAMM</name>
<evidence type="ECO:0000313" key="2">
    <source>
        <dbReference type="Proteomes" id="UP001500604"/>
    </source>
</evidence>
<proteinExistence type="predicted"/>
<evidence type="ECO:0000313" key="1">
    <source>
        <dbReference type="EMBL" id="GAA4652515.1"/>
    </source>
</evidence>